<keyword evidence="8 9" id="KW-0968">Cytoplasmic vesicle</keyword>
<evidence type="ECO:0000256" key="8">
    <source>
        <dbReference type="ARBA" id="ARBA00023329"/>
    </source>
</evidence>
<dbReference type="InterPro" id="IPR008152">
    <property type="entry name" value="Clathrin_a/b/g-adaptin_app_Ig"/>
</dbReference>
<feature type="domain" description="GAE" evidence="11">
    <location>
        <begin position="748"/>
        <end position="866"/>
    </location>
</feature>
<dbReference type="GO" id="GO:0030121">
    <property type="term" value="C:AP-1 adaptor complex"/>
    <property type="evidence" value="ECO:0007669"/>
    <property type="project" value="InterPro"/>
</dbReference>
<comment type="similarity">
    <text evidence="3 9">Belongs to the adaptor complexes large subunit family.</text>
</comment>
<dbReference type="EMBL" id="CAIX01000148">
    <property type="protein sequence ID" value="CCI47025.1"/>
    <property type="molecule type" value="Genomic_DNA"/>
</dbReference>
<dbReference type="STRING" id="65357.A0A024GJG3"/>
<evidence type="ECO:0000256" key="5">
    <source>
        <dbReference type="ARBA" id="ARBA00022927"/>
    </source>
</evidence>
<dbReference type="AlphaFoldDB" id="A0A024GJG3"/>
<evidence type="ECO:0000256" key="9">
    <source>
        <dbReference type="PIRNR" id="PIRNR037094"/>
    </source>
</evidence>
<feature type="compositionally biased region" description="Polar residues" evidence="10">
    <location>
        <begin position="655"/>
        <end position="675"/>
    </location>
</feature>
<dbReference type="OrthoDB" id="28053at2759"/>
<keyword evidence="6 9" id="KW-0333">Golgi apparatus</keyword>
<evidence type="ECO:0000256" key="3">
    <source>
        <dbReference type="ARBA" id="ARBA00006613"/>
    </source>
</evidence>
<dbReference type="GO" id="GO:0016192">
    <property type="term" value="P:vesicle-mediated transport"/>
    <property type="evidence" value="ECO:0007669"/>
    <property type="project" value="InterPro"/>
</dbReference>
<accession>A0A024GJG3</accession>
<evidence type="ECO:0000256" key="1">
    <source>
        <dbReference type="ARBA" id="ARBA00004156"/>
    </source>
</evidence>
<keyword evidence="4 9" id="KW-0813">Transport</keyword>
<dbReference type="InterPro" id="IPR013041">
    <property type="entry name" value="Clathrin_app_Ig-like_sf"/>
</dbReference>
<evidence type="ECO:0000256" key="6">
    <source>
        <dbReference type="ARBA" id="ARBA00023034"/>
    </source>
</evidence>
<dbReference type="InParanoid" id="A0A024GJG3"/>
<dbReference type="InterPro" id="IPR011989">
    <property type="entry name" value="ARM-like"/>
</dbReference>
<dbReference type="InterPro" id="IPR002553">
    <property type="entry name" value="Clathrin/coatomer_adapt-like_N"/>
</dbReference>
<dbReference type="Proteomes" id="UP000053237">
    <property type="component" value="Unassembled WGS sequence"/>
</dbReference>
<evidence type="ECO:0000256" key="2">
    <source>
        <dbReference type="ARBA" id="ARBA00004555"/>
    </source>
</evidence>
<evidence type="ECO:0000256" key="10">
    <source>
        <dbReference type="SAM" id="MobiDB-lite"/>
    </source>
</evidence>
<dbReference type="Pfam" id="PF01602">
    <property type="entry name" value="Adaptin_N"/>
    <property type="match status" value="1"/>
</dbReference>
<dbReference type="InterPro" id="IPR016024">
    <property type="entry name" value="ARM-type_fold"/>
</dbReference>
<dbReference type="InterPro" id="IPR017107">
    <property type="entry name" value="AP1_complex_gsu"/>
</dbReference>
<keyword evidence="5 9" id="KW-0653">Protein transport</keyword>
<evidence type="ECO:0000259" key="11">
    <source>
        <dbReference type="PROSITE" id="PS50180"/>
    </source>
</evidence>
<dbReference type="SUPFAM" id="SSF49348">
    <property type="entry name" value="Clathrin adaptor appendage domain"/>
    <property type="match status" value="1"/>
</dbReference>
<gene>
    <name evidence="12" type="ORF">BN9_079810</name>
</gene>
<protein>
    <recommendedName>
        <fullName evidence="9">AP-1 complex subunit gamma</fullName>
    </recommendedName>
</protein>
<keyword evidence="13" id="KW-1185">Reference proteome</keyword>
<evidence type="ECO:0000313" key="12">
    <source>
        <dbReference type="EMBL" id="CCI47025.1"/>
    </source>
</evidence>
<dbReference type="FunCoup" id="A0A024GJG3">
    <property type="interactions" value="469"/>
</dbReference>
<dbReference type="Pfam" id="PF02883">
    <property type="entry name" value="Alpha_adaptinC2"/>
    <property type="match status" value="1"/>
</dbReference>
<comment type="subcellular location">
    <subcellularLocation>
        <location evidence="1">Cytoplasmic vesicle membrane</location>
    </subcellularLocation>
    <subcellularLocation>
        <location evidence="2">Golgi apparatus</location>
    </subcellularLocation>
</comment>
<comment type="caution">
    <text evidence="12">The sequence shown here is derived from an EMBL/GenBank/DDBJ whole genome shotgun (WGS) entry which is preliminary data.</text>
</comment>
<dbReference type="PIRSF" id="PIRSF037094">
    <property type="entry name" value="AP1_complex_gamma"/>
    <property type="match status" value="1"/>
</dbReference>
<organism evidence="12 13">
    <name type="scientific">Albugo candida</name>
    <dbReference type="NCBI Taxonomy" id="65357"/>
    <lineage>
        <taxon>Eukaryota</taxon>
        <taxon>Sar</taxon>
        <taxon>Stramenopiles</taxon>
        <taxon>Oomycota</taxon>
        <taxon>Peronosporomycetes</taxon>
        <taxon>Albuginales</taxon>
        <taxon>Albuginaceae</taxon>
        <taxon>Albugo</taxon>
    </lineage>
</organism>
<evidence type="ECO:0000313" key="13">
    <source>
        <dbReference type="Proteomes" id="UP000053237"/>
    </source>
</evidence>
<sequence>MSQKLRDLIRRVRACKTAAEERAVIAKESALIRTAFKEQDKQYRHRNIAKLLFIHMLGYPSHFGQMECVKLIASPKFIEKRMGYLGLILLLSDQEEVLTLVTNSMKNDLNSSNPFVVSLSLTAVGNIASPDMARDLIMDIDRHLRSDNQYLRKKAALASIRVFQKVPDVVEDFAESIQNLLKSKNHGVLLSGVQLIKEVVRMDPNQLKVFVGVVKPLVRILRNLLSMGYSSDYDVSGITDPFLQVAIIDLFCLLGKHNEEASEIMNDVLAQVATNTETAKTAGNAILYQCVQTIMAIQSDSGLKVLAVNILGRFLLNRDNNIRYVALNTLSKVITDDAGAVQRHTNTIVDCLKDPDASIRQRALELVYALVNESNIQTLAREMLNYLVVASNDQKMAMCSRIADAVDRYAPSTQWHIDTLISMLSIAGGALPDDRISNSLILLIQRTTDLHAYVAHKLYWALHDDISQLSLVQVGVWCIGEYGNLMLGFCSKDEDVSASKKTVIESQVIDLFYRILRHHTTTDVTRAYLLNACVKLTTRFNDTEQIVRLQAIISTYSTSMLVELQQRSCEYTILGEQHWAALRPSILANMPPIDIAKFRDRDTRLSTVGSGLTATTTDLLEDDSIPRHTDSFSQKVADTAPNLLDLDDIFGGGQSTTPASASEQQESQNGSVAPSNTVDLLSDIFSLGASQDSVAPTLPPAPVVVAPVPVVKSDSTDLLGGLLDLTVSTSQKSASSTPIQLRVSEPSLPSGTVRGYDKNGIIMDLTPVKPNTDDPSVTFIRAIFSNRNSFQVDQFVFLAAFPKYIKLKMEPPSGSVLPANTISAVTQMVKIQNTMHSQKPVLMRVKLEYVVNGEKVEDMAAVESLPSNL</sequence>
<dbReference type="SMART" id="SM00809">
    <property type="entry name" value="Alpha_adaptinC2"/>
    <property type="match status" value="1"/>
</dbReference>
<dbReference type="FunFam" id="1.25.10.10:FF:000030">
    <property type="entry name" value="AP-1 complex subunit gamma"/>
    <property type="match status" value="1"/>
</dbReference>
<name>A0A024GJG3_9STRA</name>
<dbReference type="InterPro" id="IPR008153">
    <property type="entry name" value="GAE_dom"/>
</dbReference>
<evidence type="ECO:0000256" key="4">
    <source>
        <dbReference type="ARBA" id="ARBA00022448"/>
    </source>
</evidence>
<proteinExistence type="inferred from homology"/>
<dbReference type="SUPFAM" id="SSF48371">
    <property type="entry name" value="ARM repeat"/>
    <property type="match status" value="1"/>
</dbReference>
<keyword evidence="7 9" id="KW-0472">Membrane</keyword>
<dbReference type="PANTHER" id="PTHR22780">
    <property type="entry name" value="ADAPTIN, ALPHA/GAMMA/EPSILON"/>
    <property type="match status" value="1"/>
</dbReference>
<evidence type="ECO:0000256" key="7">
    <source>
        <dbReference type="ARBA" id="ARBA00023136"/>
    </source>
</evidence>
<dbReference type="InterPro" id="IPR050840">
    <property type="entry name" value="Adaptor_Complx_Large_Subunit"/>
</dbReference>
<feature type="region of interest" description="Disordered" evidence="10">
    <location>
        <begin position="647"/>
        <end position="675"/>
    </location>
</feature>
<dbReference type="Gene3D" id="2.60.40.1230">
    <property type="match status" value="1"/>
</dbReference>
<dbReference type="GO" id="GO:0006886">
    <property type="term" value="P:intracellular protein transport"/>
    <property type="evidence" value="ECO:0007669"/>
    <property type="project" value="UniProtKB-UniRule"/>
</dbReference>
<reference evidence="12 13" key="1">
    <citation type="submission" date="2012-05" db="EMBL/GenBank/DDBJ databases">
        <title>Recombination and specialization in a pathogen metapopulation.</title>
        <authorList>
            <person name="Gardiner A."/>
            <person name="Kemen E."/>
            <person name="Schultz-Larsen T."/>
            <person name="MacLean D."/>
            <person name="Van Oosterhout C."/>
            <person name="Jones J.D.G."/>
        </authorList>
    </citation>
    <scope>NUCLEOTIDE SEQUENCE [LARGE SCALE GENOMIC DNA]</scope>
    <source>
        <strain evidence="12 13">Ac Nc2</strain>
    </source>
</reference>
<dbReference type="Gene3D" id="1.25.10.10">
    <property type="entry name" value="Leucine-rich Repeat Variant"/>
    <property type="match status" value="1"/>
</dbReference>
<dbReference type="PROSITE" id="PS50180">
    <property type="entry name" value="GAE"/>
    <property type="match status" value="1"/>
</dbReference>